<gene>
    <name evidence="2" type="ORF">B7T07_20960</name>
</gene>
<reference evidence="2 3" key="1">
    <citation type="submission" date="2017-04" db="EMBL/GenBank/DDBJ databases">
        <title>Cronobacter sakazakii, ST83 Lineage Isolates.</title>
        <authorList>
            <person name="Chase H."/>
            <person name="Tall B."/>
            <person name="Gopinath G."/>
            <person name="Lehner A."/>
        </authorList>
    </citation>
    <scope>NUCLEOTIDE SEQUENCE [LARGE SCALE GENOMIC DNA]</scope>
    <source>
        <strain evidence="2 3">MOD1_Comp15</strain>
    </source>
</reference>
<dbReference type="AlphaFoldDB" id="A0AA45BXY2"/>
<name>A0AA45BXY2_CROSK</name>
<dbReference type="EMBL" id="NCTU01000023">
    <property type="protein sequence ID" value="PUW01557.1"/>
    <property type="molecule type" value="Genomic_DNA"/>
</dbReference>
<organism evidence="2 3">
    <name type="scientific">Cronobacter sakazakii</name>
    <name type="common">Enterobacter sakazakii</name>
    <dbReference type="NCBI Taxonomy" id="28141"/>
    <lineage>
        <taxon>Bacteria</taxon>
        <taxon>Pseudomonadati</taxon>
        <taxon>Pseudomonadota</taxon>
        <taxon>Gammaproteobacteria</taxon>
        <taxon>Enterobacterales</taxon>
        <taxon>Enterobacteriaceae</taxon>
        <taxon>Cronobacter</taxon>
    </lineage>
</organism>
<dbReference type="Proteomes" id="UP000244856">
    <property type="component" value="Unassembled WGS sequence"/>
</dbReference>
<evidence type="ECO:0000313" key="2">
    <source>
        <dbReference type="EMBL" id="PUW01557.1"/>
    </source>
</evidence>
<keyword evidence="1" id="KW-0812">Transmembrane</keyword>
<evidence type="ECO:0000313" key="3">
    <source>
        <dbReference type="Proteomes" id="UP000244856"/>
    </source>
</evidence>
<comment type="caution">
    <text evidence="2">The sequence shown here is derived from an EMBL/GenBank/DDBJ whole genome shotgun (WGS) entry which is preliminary data.</text>
</comment>
<evidence type="ECO:0000256" key="1">
    <source>
        <dbReference type="SAM" id="Phobius"/>
    </source>
</evidence>
<keyword evidence="1" id="KW-0472">Membrane</keyword>
<accession>A0AA45BXY2</accession>
<proteinExistence type="predicted"/>
<sequence>MIAIFSFFDFSGVINDVFNFNSNDSLVTGIFFSATYIAGLMMIGVIFTGKGKSAITPDSNN</sequence>
<keyword evidence="1" id="KW-1133">Transmembrane helix</keyword>
<feature type="transmembrane region" description="Helical" evidence="1">
    <location>
        <begin position="26"/>
        <end position="47"/>
    </location>
</feature>
<protein>
    <submittedName>
        <fullName evidence="2">Uncharacterized protein</fullName>
    </submittedName>
</protein>